<organism evidence="1 2">
    <name type="scientific">Desulfobulbus propionicus (strain ATCC 33891 / DSM 2032 / VKM B-1956 / 1pr3)</name>
    <dbReference type="NCBI Taxonomy" id="577650"/>
    <lineage>
        <taxon>Bacteria</taxon>
        <taxon>Pseudomonadati</taxon>
        <taxon>Thermodesulfobacteriota</taxon>
        <taxon>Desulfobulbia</taxon>
        <taxon>Desulfobulbales</taxon>
        <taxon>Desulfobulbaceae</taxon>
        <taxon>Desulfobulbus</taxon>
    </lineage>
</organism>
<dbReference type="InterPro" id="IPR029058">
    <property type="entry name" value="AB_hydrolase_fold"/>
</dbReference>
<dbReference type="Gene3D" id="3.40.50.1820">
    <property type="entry name" value="alpha/beta hydrolase"/>
    <property type="match status" value="1"/>
</dbReference>
<dbReference type="InterPro" id="IPR000801">
    <property type="entry name" value="Esterase-like"/>
</dbReference>
<dbReference type="PANTHER" id="PTHR48098">
    <property type="entry name" value="ENTEROCHELIN ESTERASE-RELATED"/>
    <property type="match status" value="1"/>
</dbReference>
<dbReference type="SUPFAM" id="SSF53474">
    <property type="entry name" value="alpha/beta-Hydrolases"/>
    <property type="match status" value="1"/>
</dbReference>
<reference evidence="1 2" key="1">
    <citation type="journal article" date="2011" name="Stand. Genomic Sci.">
        <title>Complete genome sequence of Desulfobulbus propionicus type strain (1pr3).</title>
        <authorList>
            <person name="Pagani I."/>
            <person name="Lapidus A."/>
            <person name="Nolan M."/>
            <person name="Lucas S."/>
            <person name="Hammon N."/>
            <person name="Deshpande S."/>
            <person name="Cheng J.F."/>
            <person name="Chertkov O."/>
            <person name="Davenport K."/>
            <person name="Tapia R."/>
            <person name="Han C."/>
            <person name="Goodwin L."/>
            <person name="Pitluck S."/>
            <person name="Liolios K."/>
            <person name="Mavromatis K."/>
            <person name="Ivanova N."/>
            <person name="Mikhailova N."/>
            <person name="Pati A."/>
            <person name="Chen A."/>
            <person name="Palaniappan K."/>
            <person name="Land M."/>
            <person name="Hauser L."/>
            <person name="Chang Y.J."/>
            <person name="Jeffries C.D."/>
            <person name="Detter J.C."/>
            <person name="Brambilla E."/>
            <person name="Kannan K.P."/>
            <person name="Djao O.D."/>
            <person name="Rohde M."/>
            <person name="Pukall R."/>
            <person name="Spring S."/>
            <person name="Goker M."/>
            <person name="Sikorski J."/>
            <person name="Woyke T."/>
            <person name="Bristow J."/>
            <person name="Eisen J.A."/>
            <person name="Markowitz V."/>
            <person name="Hugenholtz P."/>
            <person name="Kyrpides N.C."/>
            <person name="Klenk H.P."/>
        </authorList>
    </citation>
    <scope>NUCLEOTIDE SEQUENCE [LARGE SCALE GENOMIC DNA]</scope>
    <source>
        <strain evidence="2">ATCC 33891 / DSM 2032 / 1pr3</strain>
    </source>
</reference>
<evidence type="ECO:0000313" key="2">
    <source>
        <dbReference type="Proteomes" id="UP000006365"/>
    </source>
</evidence>
<accession>A0A7U3YJN7</accession>
<proteinExistence type="predicted"/>
<dbReference type="Pfam" id="PF00756">
    <property type="entry name" value="Esterase"/>
    <property type="match status" value="1"/>
</dbReference>
<name>A0A7U3YJN7_DESPD</name>
<protein>
    <submittedName>
        <fullName evidence="1">Esterase</fullName>
    </submittedName>
</protein>
<dbReference type="KEGG" id="dpr:Despr_0458"/>
<dbReference type="EMBL" id="CP002364">
    <property type="protein sequence ID" value="ADW16638.1"/>
    <property type="molecule type" value="Genomic_DNA"/>
</dbReference>
<dbReference type="PANTHER" id="PTHR48098:SF1">
    <property type="entry name" value="DIACYLGLYCEROL ACYLTRANSFERASE_MYCOLYLTRANSFERASE AG85A"/>
    <property type="match status" value="1"/>
</dbReference>
<dbReference type="InterPro" id="IPR050583">
    <property type="entry name" value="Mycobacterial_A85_antigen"/>
</dbReference>
<evidence type="ECO:0000313" key="1">
    <source>
        <dbReference type="EMBL" id="ADW16638.1"/>
    </source>
</evidence>
<dbReference type="RefSeq" id="WP_015723185.1">
    <property type="nucleotide sequence ID" value="NC_014972.1"/>
</dbReference>
<sequence length="262" mass="29346">MALIHCHFFSQVLGLMSSMEVLLPDPDPLETQRGTSDRQKRFSTLYLLHGLSDDHTAWQRRTAIERYLEGLNLAVVMPAVHRSFYANTITGQRYWTFVSEELPAIARHFFPLSAVRDHNYVAGLSMGGYGAFKLALTHPQRYAAAASLSGALDVVRLAKEEQVAGHGEFRHIFGEIDALAGGGDDLFTLAARLVEQKHPRPDLYQWCGTEDFLHADNVRFREHAASLGLSVCYEEGPGGHEWSCWDRQIQRVLAWLPGVGGR</sequence>
<dbReference type="Proteomes" id="UP000006365">
    <property type="component" value="Chromosome"/>
</dbReference>
<keyword evidence="2" id="KW-1185">Reference proteome</keyword>
<dbReference type="AlphaFoldDB" id="A0A7U3YJN7"/>
<gene>
    <name evidence="1" type="ordered locus">Despr_0458</name>
</gene>
<dbReference type="GO" id="GO:0016747">
    <property type="term" value="F:acyltransferase activity, transferring groups other than amino-acyl groups"/>
    <property type="evidence" value="ECO:0007669"/>
    <property type="project" value="TreeGrafter"/>
</dbReference>